<keyword evidence="2" id="KW-1185">Reference proteome</keyword>
<name>A0ACB8TUV6_9APHY</name>
<accession>A0ACB8TUV6</accession>
<protein>
    <submittedName>
        <fullName evidence="1">Uncharacterized protein</fullName>
    </submittedName>
</protein>
<reference evidence="1" key="1">
    <citation type="journal article" date="2021" name="Environ. Microbiol.">
        <title>Gene family expansions and transcriptome signatures uncover fungal adaptations to wood decay.</title>
        <authorList>
            <person name="Hage H."/>
            <person name="Miyauchi S."/>
            <person name="Viragh M."/>
            <person name="Drula E."/>
            <person name="Min B."/>
            <person name="Chaduli D."/>
            <person name="Navarro D."/>
            <person name="Favel A."/>
            <person name="Norest M."/>
            <person name="Lesage-Meessen L."/>
            <person name="Balint B."/>
            <person name="Merenyi Z."/>
            <person name="de Eugenio L."/>
            <person name="Morin E."/>
            <person name="Martinez A.T."/>
            <person name="Baldrian P."/>
            <person name="Stursova M."/>
            <person name="Martinez M.J."/>
            <person name="Novotny C."/>
            <person name="Magnuson J.K."/>
            <person name="Spatafora J.W."/>
            <person name="Maurice S."/>
            <person name="Pangilinan J."/>
            <person name="Andreopoulos W."/>
            <person name="LaButti K."/>
            <person name="Hundley H."/>
            <person name="Na H."/>
            <person name="Kuo A."/>
            <person name="Barry K."/>
            <person name="Lipzen A."/>
            <person name="Henrissat B."/>
            <person name="Riley R."/>
            <person name="Ahrendt S."/>
            <person name="Nagy L.G."/>
            <person name="Grigoriev I.V."/>
            <person name="Martin F."/>
            <person name="Rosso M.N."/>
        </authorList>
    </citation>
    <scope>NUCLEOTIDE SEQUENCE</scope>
    <source>
        <strain evidence="1">CBS 384.51</strain>
    </source>
</reference>
<dbReference type="EMBL" id="MU274927">
    <property type="protein sequence ID" value="KAI0085857.1"/>
    <property type="molecule type" value="Genomic_DNA"/>
</dbReference>
<dbReference type="Proteomes" id="UP001055072">
    <property type="component" value="Unassembled WGS sequence"/>
</dbReference>
<evidence type="ECO:0000313" key="1">
    <source>
        <dbReference type="EMBL" id="KAI0085857.1"/>
    </source>
</evidence>
<proteinExistence type="predicted"/>
<gene>
    <name evidence="1" type="ORF">BDY19DRAFT_895623</name>
</gene>
<organism evidence="1 2">
    <name type="scientific">Irpex rosettiformis</name>
    <dbReference type="NCBI Taxonomy" id="378272"/>
    <lineage>
        <taxon>Eukaryota</taxon>
        <taxon>Fungi</taxon>
        <taxon>Dikarya</taxon>
        <taxon>Basidiomycota</taxon>
        <taxon>Agaricomycotina</taxon>
        <taxon>Agaricomycetes</taxon>
        <taxon>Polyporales</taxon>
        <taxon>Irpicaceae</taxon>
        <taxon>Irpex</taxon>
    </lineage>
</organism>
<comment type="caution">
    <text evidence="1">The sequence shown here is derived from an EMBL/GenBank/DDBJ whole genome shotgun (WGS) entry which is preliminary data.</text>
</comment>
<sequence length="91" mass="10261">PLSKYIFLQHMSLAAKDANIAVLRGHAFHIGGILEYLLQGVPFEVVKSHGCWKGDAFRLYLCKHAQVIAPYIQARPDAHADFMRIVMPRVC</sequence>
<evidence type="ECO:0000313" key="2">
    <source>
        <dbReference type="Proteomes" id="UP001055072"/>
    </source>
</evidence>
<feature type="non-terminal residue" evidence="1">
    <location>
        <position position="1"/>
    </location>
</feature>